<evidence type="ECO:0000256" key="1">
    <source>
        <dbReference type="SAM" id="Phobius"/>
    </source>
</evidence>
<proteinExistence type="predicted"/>
<feature type="transmembrane region" description="Helical" evidence="1">
    <location>
        <begin position="194"/>
        <end position="217"/>
    </location>
</feature>
<feature type="transmembrane region" description="Helical" evidence="1">
    <location>
        <begin position="12"/>
        <end position="36"/>
    </location>
</feature>
<evidence type="ECO:0000313" key="3">
    <source>
        <dbReference type="EMBL" id="SFV84131.1"/>
    </source>
</evidence>
<keyword evidence="1" id="KW-1133">Transmembrane helix</keyword>
<dbReference type="EMBL" id="FPHW01000095">
    <property type="protein sequence ID" value="SFV84131.1"/>
    <property type="molecule type" value="Genomic_DNA"/>
</dbReference>
<protein>
    <submittedName>
        <fullName evidence="3">Uncharacterized protein</fullName>
    </submittedName>
</protein>
<dbReference type="EMBL" id="FPHQ01000165">
    <property type="protein sequence ID" value="SFV77139.1"/>
    <property type="molecule type" value="Genomic_DNA"/>
</dbReference>
<evidence type="ECO:0000313" key="2">
    <source>
        <dbReference type="EMBL" id="SFV77139.1"/>
    </source>
</evidence>
<name>A0A1W1DQW4_9ZZZZ</name>
<organism evidence="3">
    <name type="scientific">hydrothermal vent metagenome</name>
    <dbReference type="NCBI Taxonomy" id="652676"/>
    <lineage>
        <taxon>unclassified sequences</taxon>
        <taxon>metagenomes</taxon>
        <taxon>ecological metagenomes</taxon>
    </lineage>
</organism>
<keyword evidence="1" id="KW-0472">Membrane</keyword>
<sequence>MLRLIEKNFFMIAQRIGLFFATVSFVAVIVLGYVSFEKINTKASDKIDAPVIDFAKYQNPISAQQESINKIPSSKISQDEGQDKINKAFDTHIDAIVESLEQLPDNVIDKVDLAQKVKILVKIKANPYSQELQLAYANSLSKLIQQMVNVGGAEINVDEFIKWHHKEFATQVNNQNKNNLLKMGNLRTEQTTGYIALGMTFGTLGVFIMFVMMLVMLRIEKNTRK</sequence>
<reference evidence="3" key="1">
    <citation type="submission" date="2016-10" db="EMBL/GenBank/DDBJ databases">
        <authorList>
            <person name="de Groot N.N."/>
        </authorList>
    </citation>
    <scope>NUCLEOTIDE SEQUENCE</scope>
</reference>
<gene>
    <name evidence="2" type="ORF">MNB_SUP05-10-293</name>
    <name evidence="3" type="ORF">MNB_SUP05-7-1273</name>
</gene>
<accession>A0A1W1DQW4</accession>
<dbReference type="AlphaFoldDB" id="A0A1W1DQW4"/>
<keyword evidence="1" id="KW-0812">Transmembrane</keyword>